<dbReference type="EMBL" id="BAAAQQ010000013">
    <property type="protein sequence ID" value="GAA2129106.1"/>
    <property type="molecule type" value="Genomic_DNA"/>
</dbReference>
<evidence type="ECO:0000313" key="1">
    <source>
        <dbReference type="EMBL" id="GAA2129106.1"/>
    </source>
</evidence>
<gene>
    <name evidence="1" type="ORF">GCM10009843_30350</name>
</gene>
<accession>A0ABP5KE80</accession>
<dbReference type="InterPro" id="IPR023346">
    <property type="entry name" value="Lysozyme-like_dom_sf"/>
</dbReference>
<dbReference type="RefSeq" id="WP_344304637.1">
    <property type="nucleotide sequence ID" value="NZ_BAAAQQ010000013.1"/>
</dbReference>
<reference evidence="2" key="1">
    <citation type="journal article" date="2019" name="Int. J. Syst. Evol. Microbiol.">
        <title>The Global Catalogue of Microorganisms (GCM) 10K type strain sequencing project: providing services to taxonomists for standard genome sequencing and annotation.</title>
        <authorList>
            <consortium name="The Broad Institute Genomics Platform"/>
            <consortium name="The Broad Institute Genome Sequencing Center for Infectious Disease"/>
            <person name="Wu L."/>
            <person name="Ma J."/>
        </authorList>
    </citation>
    <scope>NUCLEOTIDE SEQUENCE [LARGE SCALE GENOMIC DNA]</scope>
    <source>
        <strain evidence="2">JCM 16021</strain>
    </source>
</reference>
<protein>
    <recommendedName>
        <fullName evidence="3">Lytic transglycosylase domain-containing protein</fullName>
    </recommendedName>
</protein>
<sequence length="221" mass="23413">MPKHSAKHRGAPRAAPRMLRGAVVMGGLAVATTGMSVSGGVLNADSLPDGASDVIDAVSARSDAVLTSAELSDDAALADQLGERAEARVTRSDRRESGGVQAAKAAALDTHQGQAMSANEVVSEGDPREIGRALIAEYGFGPEQFTCLDSLYVSESNWRVNADNPTSSAYGIPQALTQLHDLPADYMTSAEAQIRWGLDYIERSYGTPCNAWSFKQGHGWY</sequence>
<dbReference type="SUPFAM" id="SSF53955">
    <property type="entry name" value="Lysozyme-like"/>
    <property type="match status" value="1"/>
</dbReference>
<evidence type="ECO:0000313" key="2">
    <source>
        <dbReference type="Proteomes" id="UP001500575"/>
    </source>
</evidence>
<proteinExistence type="predicted"/>
<dbReference type="Proteomes" id="UP001500575">
    <property type="component" value="Unassembled WGS sequence"/>
</dbReference>
<keyword evidence="2" id="KW-1185">Reference proteome</keyword>
<name>A0ABP5KE80_9ACTN</name>
<evidence type="ECO:0008006" key="3">
    <source>
        <dbReference type="Google" id="ProtNLM"/>
    </source>
</evidence>
<organism evidence="1 2">
    <name type="scientific">Nocardioides bigeumensis</name>
    <dbReference type="NCBI Taxonomy" id="433657"/>
    <lineage>
        <taxon>Bacteria</taxon>
        <taxon>Bacillati</taxon>
        <taxon>Actinomycetota</taxon>
        <taxon>Actinomycetes</taxon>
        <taxon>Propionibacteriales</taxon>
        <taxon>Nocardioidaceae</taxon>
        <taxon>Nocardioides</taxon>
    </lineage>
</organism>
<comment type="caution">
    <text evidence="1">The sequence shown here is derived from an EMBL/GenBank/DDBJ whole genome shotgun (WGS) entry which is preliminary data.</text>
</comment>